<sequence length="971" mass="106296">MTGGLRLSAIAVAVMLFMTEAPRAQSAAEGVEQGRTAAPLLVRVRAADGKGVAAKISLLGSAAAGGDVTREVSTDAAGDAHIDVPPGTYGIAVDAEGYGTSLRDGIQVEAGKSALAEIVVAAEATASGGDGGGAPNQLSGVTVHGRVATGSQTLYLDERRSSGVVTEAIGAEQIARTGDSDVATTLKRVTGLTLVDGKYVYVRGLGERYSSVLLNGAPIPSPDYTRRVVPLDLFPNELLDGVVVQKSYSPDMPGEFGGGTVQLRTREVPQGFFFRAQGTLGYVDGTTGEKGLRYRGGGEDWTGYDDGAREMPGSLAGAISGGRYLRPQSGADPDGATPEQLATYGRDLAGGGYGIYPKKIGPDSGFSLGIGNGFQVAEDVRLGVIGAVRYNQNWDRFEETRNVYAASNSGLNPVAKQSVDDTQRSIDASYFLGVGLDLGMNHRIGLTSLLLRQTDDRAKISDGTVDSVDSRFYEQKWVENQLHAEQLSGHHAFPAARDLEIDWRYTWAKAERDEPNTRRYRYDYAGADVLEFSRRSDSNSTTFGELGDKQNDFGLKATLPMDFGDGTTLKLAAGGERTTRDRDAAIRTFTFQLAPNSPLLVNDPDLYLRPIGDILSPGNIRPDGFVLRETTRATDNYRAEQTINAGFVDADFNWQGRYRLALGVRRESNSQNVTTFSIVNEHAPPVVAKDDSTNWLPSAAFTWIYSENAQLRFGFSRTLSRPDFRELSRAPFTDPELDIDTLGNPDLKTTRIRNLDLRWEYYFSDTDSLSVGAFDKKFSDPIERLRLPGSSPLLSFANARSAHNYGLELELHKGLGFVGERWLKGVDLADFYVGFNYARIKSNVALDPASASYQTNLSRPMQGQSPYIVNTQFGYLNEDRGIEATLLFNRSGRRISQVGVQGQPDIYEEAFDALDFQFRQRFADDWRWTLRLRNLLDPKVDYTQGGLSTRAYRRGREMLLSLEWRPELRKQ</sequence>
<dbReference type="Proteomes" id="UP001595886">
    <property type="component" value="Unassembled WGS sequence"/>
</dbReference>
<dbReference type="Gene3D" id="2.60.40.1120">
    <property type="entry name" value="Carboxypeptidase-like, regulatory domain"/>
    <property type="match status" value="1"/>
</dbReference>
<dbReference type="InterPro" id="IPR000531">
    <property type="entry name" value="Beta-barrel_TonB"/>
</dbReference>
<evidence type="ECO:0000256" key="3">
    <source>
        <dbReference type="ARBA" id="ARBA00023237"/>
    </source>
</evidence>
<feature type="domain" description="TonB-dependent receptor plug" evidence="6">
    <location>
        <begin position="161"/>
        <end position="255"/>
    </location>
</feature>
<gene>
    <name evidence="7" type="ORF">ACFO6Q_00585</name>
</gene>
<dbReference type="InterPro" id="IPR012910">
    <property type="entry name" value="Plug_dom"/>
</dbReference>
<dbReference type="RefSeq" id="WP_380018529.1">
    <property type="nucleotide sequence ID" value="NZ_JBHSHD010000002.1"/>
</dbReference>
<keyword evidence="2 4" id="KW-0472">Membrane</keyword>
<evidence type="ECO:0000313" key="8">
    <source>
        <dbReference type="Proteomes" id="UP001595886"/>
    </source>
</evidence>
<protein>
    <submittedName>
        <fullName evidence="7">TonB-dependent receptor domain-containing protein</fullName>
    </submittedName>
</protein>
<organism evidence="7 8">
    <name type="scientific">Dokdonella ginsengisoli</name>
    <dbReference type="NCBI Taxonomy" id="363846"/>
    <lineage>
        <taxon>Bacteria</taxon>
        <taxon>Pseudomonadati</taxon>
        <taxon>Pseudomonadota</taxon>
        <taxon>Gammaproteobacteria</taxon>
        <taxon>Lysobacterales</taxon>
        <taxon>Rhodanobacteraceae</taxon>
        <taxon>Dokdonella</taxon>
    </lineage>
</organism>
<name>A0ABV9QPU1_9GAMM</name>
<dbReference type="EMBL" id="JBHSHD010000002">
    <property type="protein sequence ID" value="MFC4818797.1"/>
    <property type="molecule type" value="Genomic_DNA"/>
</dbReference>
<keyword evidence="8" id="KW-1185">Reference proteome</keyword>
<comment type="caution">
    <text evidence="7">The sequence shown here is derived from an EMBL/GenBank/DDBJ whole genome shotgun (WGS) entry which is preliminary data.</text>
</comment>
<evidence type="ECO:0000256" key="4">
    <source>
        <dbReference type="RuleBase" id="RU003357"/>
    </source>
</evidence>
<evidence type="ECO:0000259" key="5">
    <source>
        <dbReference type="Pfam" id="PF00593"/>
    </source>
</evidence>
<dbReference type="Pfam" id="PF00593">
    <property type="entry name" value="TonB_dep_Rec_b-barrel"/>
    <property type="match status" value="1"/>
</dbReference>
<evidence type="ECO:0000256" key="1">
    <source>
        <dbReference type="ARBA" id="ARBA00004442"/>
    </source>
</evidence>
<comment type="subcellular location">
    <subcellularLocation>
        <location evidence="1 4">Cell outer membrane</location>
    </subcellularLocation>
</comment>
<dbReference type="Gene3D" id="2.170.130.10">
    <property type="entry name" value="TonB-dependent receptor, plug domain"/>
    <property type="match status" value="1"/>
</dbReference>
<keyword evidence="4" id="KW-0798">TonB box</keyword>
<keyword evidence="3" id="KW-0998">Cell outer membrane</keyword>
<accession>A0ABV9QPU1</accession>
<comment type="similarity">
    <text evidence="4">Belongs to the TonB-dependent receptor family.</text>
</comment>
<dbReference type="SUPFAM" id="SSF56935">
    <property type="entry name" value="Porins"/>
    <property type="match status" value="1"/>
</dbReference>
<proteinExistence type="inferred from homology"/>
<dbReference type="Pfam" id="PF07715">
    <property type="entry name" value="Plug"/>
    <property type="match status" value="1"/>
</dbReference>
<dbReference type="InterPro" id="IPR037066">
    <property type="entry name" value="Plug_dom_sf"/>
</dbReference>
<dbReference type="InterPro" id="IPR036942">
    <property type="entry name" value="Beta-barrel_TonB_sf"/>
</dbReference>
<dbReference type="PANTHER" id="PTHR40980:SF5">
    <property type="entry name" value="TONB-DEPENDENT RECEPTOR"/>
    <property type="match status" value="1"/>
</dbReference>
<evidence type="ECO:0000256" key="2">
    <source>
        <dbReference type="ARBA" id="ARBA00023136"/>
    </source>
</evidence>
<keyword evidence="7" id="KW-0675">Receptor</keyword>
<feature type="domain" description="TonB-dependent receptor-like beta-barrel" evidence="5">
    <location>
        <begin position="469"/>
        <end position="935"/>
    </location>
</feature>
<evidence type="ECO:0000259" key="6">
    <source>
        <dbReference type="Pfam" id="PF07715"/>
    </source>
</evidence>
<evidence type="ECO:0000313" key="7">
    <source>
        <dbReference type="EMBL" id="MFC4818797.1"/>
    </source>
</evidence>
<reference evidence="8" key="1">
    <citation type="journal article" date="2019" name="Int. J. Syst. Evol. Microbiol.">
        <title>The Global Catalogue of Microorganisms (GCM) 10K type strain sequencing project: providing services to taxonomists for standard genome sequencing and annotation.</title>
        <authorList>
            <consortium name="The Broad Institute Genomics Platform"/>
            <consortium name="The Broad Institute Genome Sequencing Center for Infectious Disease"/>
            <person name="Wu L."/>
            <person name="Ma J."/>
        </authorList>
    </citation>
    <scope>NUCLEOTIDE SEQUENCE [LARGE SCALE GENOMIC DNA]</scope>
    <source>
        <strain evidence="8">CCUG 30340</strain>
    </source>
</reference>
<dbReference type="PANTHER" id="PTHR40980">
    <property type="entry name" value="PLUG DOMAIN-CONTAINING PROTEIN"/>
    <property type="match status" value="1"/>
</dbReference>
<dbReference type="Gene3D" id="2.40.170.20">
    <property type="entry name" value="TonB-dependent receptor, beta-barrel domain"/>
    <property type="match status" value="1"/>
</dbReference>